<proteinExistence type="predicted"/>
<gene>
    <name evidence="1" type="ORF">E5Z02_09120</name>
</gene>
<keyword evidence="2" id="KW-1185">Reference proteome</keyword>
<reference evidence="1 2" key="1">
    <citation type="submission" date="2019-04" db="EMBL/GenBank/DDBJ databases">
        <title>Streptomyces rhizosphaericola sp. nov., an actinobacterium isolated from the wheat rhizosphere.</title>
        <authorList>
            <person name="Vargas Hoyos H.A."/>
            <person name="Santos S.N."/>
            <person name="Genuario D.B."/>
            <person name="Melo I.S."/>
            <person name="Da Silva L.J."/>
            <person name="Da Silva F.S.P."/>
            <person name="Zucchi T.D."/>
        </authorList>
    </citation>
    <scope>NUCLEOTIDE SEQUENCE [LARGE SCALE GENOMIC DNA]</scope>
    <source>
        <strain evidence="1 2">1AS2c</strain>
    </source>
</reference>
<comment type="caution">
    <text evidence="1">The sequence shown here is derived from an EMBL/GenBank/DDBJ whole genome shotgun (WGS) entry which is preliminary data.</text>
</comment>
<dbReference type="EMBL" id="SRZK01000062">
    <property type="protein sequence ID" value="TGZ10586.1"/>
    <property type="molecule type" value="Genomic_DNA"/>
</dbReference>
<evidence type="ECO:0000313" key="2">
    <source>
        <dbReference type="Proteomes" id="UP000306274"/>
    </source>
</evidence>
<organism evidence="1 2">
    <name type="scientific">Streptomyces rhizosphaericola</name>
    <dbReference type="NCBI Taxonomy" id="2564098"/>
    <lineage>
        <taxon>Bacteria</taxon>
        <taxon>Bacillati</taxon>
        <taxon>Actinomycetota</taxon>
        <taxon>Actinomycetes</taxon>
        <taxon>Kitasatosporales</taxon>
        <taxon>Streptomycetaceae</taxon>
        <taxon>Streptomyces</taxon>
    </lineage>
</organism>
<evidence type="ECO:0008006" key="3">
    <source>
        <dbReference type="Google" id="ProtNLM"/>
    </source>
</evidence>
<protein>
    <recommendedName>
        <fullName evidence="3">Apea-like HEPN domain-containing protein</fullName>
    </recommendedName>
</protein>
<dbReference type="RefSeq" id="WP_136015910.1">
    <property type="nucleotide sequence ID" value="NZ_SRZK01000062.1"/>
</dbReference>
<sequence length="409" mass="46585">MIRFFITLPEPIAVPDGYTWHKTYDDPTPYGMNQFVHLIFMQSSGESRQRGQLSAAIDCMHRAKGEEPEGDIDRDDLIGGMYTTVIASTIEDRDQGMVSDFATPQEIPIKCDPFNRCVDEISKFIRSYRASLEVLCVAPTYEMLGPVIPYELGDLVPIASDDGVESGLMEPVWKSGGAFTLAHFNLLDVPPVAELERSDEGRVEYFREMLEQGNPLFLWKERFVEARNSIYREGRYGAAVTLSNTATEVLLDGLLSLLYWELKESPERVASIFAEGRLARRVKSNFAELLGGRWVLDGDGYVADWFNNCYKLRHRVVHGGYSPTRHEAEAALGAAFSLSFYCWERLVEKRKDFPRATLIVIAEEGLRKRGKWCRFMQDFSRDIAPTEPSWRKSFAQWRDEMYSSLLSGS</sequence>
<evidence type="ECO:0000313" key="1">
    <source>
        <dbReference type="EMBL" id="TGZ10586.1"/>
    </source>
</evidence>
<name>A0ABY2PJ29_9ACTN</name>
<dbReference type="Proteomes" id="UP000306274">
    <property type="component" value="Unassembled WGS sequence"/>
</dbReference>
<accession>A0ABY2PJ29</accession>